<dbReference type="PANTHER" id="PTHR45711:SF9">
    <property type="entry name" value="ANION_PROTON EXCHANGE TRANSPORTER GEF1"/>
    <property type="match status" value="1"/>
</dbReference>
<dbReference type="SMART" id="SM00116">
    <property type="entry name" value="CBS"/>
    <property type="match status" value="1"/>
</dbReference>
<evidence type="ECO:0000256" key="2">
    <source>
        <dbReference type="ARBA" id="ARBA00022448"/>
    </source>
</evidence>
<feature type="transmembrane region" description="Helical" evidence="9">
    <location>
        <begin position="188"/>
        <end position="208"/>
    </location>
</feature>
<dbReference type="GO" id="GO:0000324">
    <property type="term" value="C:fungal-type vacuole"/>
    <property type="evidence" value="ECO:0007669"/>
    <property type="project" value="TreeGrafter"/>
</dbReference>
<dbReference type="GO" id="GO:0005247">
    <property type="term" value="F:voltage-gated chloride channel activity"/>
    <property type="evidence" value="ECO:0007669"/>
    <property type="project" value="TreeGrafter"/>
</dbReference>
<dbReference type="GO" id="GO:0005794">
    <property type="term" value="C:Golgi apparatus"/>
    <property type="evidence" value="ECO:0007669"/>
    <property type="project" value="TreeGrafter"/>
</dbReference>
<dbReference type="OMA" id="MFLKINM"/>
<accession>A0A1X0RZI1</accession>
<dbReference type="PANTHER" id="PTHR45711">
    <property type="entry name" value="CHLORIDE CHANNEL PROTEIN"/>
    <property type="match status" value="1"/>
</dbReference>
<dbReference type="CDD" id="cd04591">
    <property type="entry name" value="CBS_pair_voltage-gated_CLC_euk_bac"/>
    <property type="match status" value="1"/>
</dbReference>
<dbReference type="Pfam" id="PF00571">
    <property type="entry name" value="CBS"/>
    <property type="match status" value="1"/>
</dbReference>
<dbReference type="InterPro" id="IPR001807">
    <property type="entry name" value="ClC"/>
</dbReference>
<keyword evidence="7 9" id="KW-0868">Chloride</keyword>
<dbReference type="AlphaFoldDB" id="A0A1X0RZI1"/>
<dbReference type="PROSITE" id="PS51371">
    <property type="entry name" value="CBS"/>
    <property type="match status" value="1"/>
</dbReference>
<name>A0A1X0RZI1_RHIZD</name>
<dbReference type="SUPFAM" id="SSF54631">
    <property type="entry name" value="CBS-domain pair"/>
    <property type="match status" value="1"/>
</dbReference>
<keyword evidence="2 9" id="KW-0813">Transport</keyword>
<feature type="transmembrane region" description="Helical" evidence="9">
    <location>
        <begin position="310"/>
        <end position="333"/>
    </location>
</feature>
<dbReference type="VEuPathDB" id="FungiDB:BCV72DRAFT_220089"/>
<dbReference type="GO" id="GO:0006879">
    <property type="term" value="P:intracellular iron ion homeostasis"/>
    <property type="evidence" value="ECO:0007669"/>
    <property type="project" value="TreeGrafter"/>
</dbReference>
<protein>
    <recommendedName>
        <fullName evidence="9">Chloride channel protein</fullName>
    </recommendedName>
</protein>
<dbReference type="Proteomes" id="UP000242381">
    <property type="component" value="Unassembled WGS sequence"/>
</dbReference>
<evidence type="ECO:0000256" key="7">
    <source>
        <dbReference type="ARBA" id="ARBA00023214"/>
    </source>
</evidence>
<comment type="similarity">
    <text evidence="9">Belongs to the chloride channel (TC 2.A.49) family.</text>
</comment>
<evidence type="ECO:0000259" key="11">
    <source>
        <dbReference type="PROSITE" id="PS51371"/>
    </source>
</evidence>
<keyword evidence="8" id="KW-0129">CBS domain</keyword>
<gene>
    <name evidence="12" type="ORF">BCV71DRAFT_244065</name>
</gene>
<proteinExistence type="inferred from homology"/>
<sequence>MSALITIVTDWLSDIKIGYCSTAWWLNQKFCCWQMEESDGGCADWTDWSEFVNLGPDVYIVKWLFYILWATMSVASNLSIGKEGPSVHMACCVGNVISRCFKKFRTSKAEMREILTASSAAGVAVAFGSPIGGVLFALEEMSNAFPNRTMWKSFFCAMIATIILQAMNPFRTGKLVMFQVSYDRDWHFFEYIFVVIIGLFGGLYGAVVIKYNLLVAQFRKTTLKDFPIVEAAVLASVTAFIAYPNIFLRIDMTEIMGILFRECEGPGTESYYGLCESQEAWKMVILLFIATVLRSIGTIITYGARVPCGIFVPSMAIGAMFGRMIGLLVKLWHENRPDFFLFASCRPDMPCITPGTYAFLGAAAALGVSVVVIMFELTGQITYILPTMIALMITRAVNDWFQSGGIADRYIRLNGYPILDSDDQVFGVPVSHVMQTNLTVMTASSMTFMEIERILETTNYQGFPVKAHDETLCRFTPDASDEPEILTNIGLSDEGQHDLRGSSDALDFGPYMDQTPITVHPRLYLETVMDMFKQLGPRVVLLEERGKLKGLVTVKDVLKYIAHTENVRTSSNRPSNRECGGLFEIMTSWITDRPNRRRQQSYTRLQNRSSVDIEESHELDRQA</sequence>
<dbReference type="EMBL" id="KV921356">
    <property type="protein sequence ID" value="ORE17409.1"/>
    <property type="molecule type" value="Genomic_DNA"/>
</dbReference>
<reference evidence="12 13" key="1">
    <citation type="journal article" date="2016" name="Proc. Natl. Acad. Sci. U.S.A.">
        <title>Lipid metabolic changes in an early divergent fungus govern the establishment of a mutualistic symbiosis with endobacteria.</title>
        <authorList>
            <person name="Lastovetsky O.A."/>
            <person name="Gaspar M.L."/>
            <person name="Mondo S.J."/>
            <person name="LaButti K.M."/>
            <person name="Sandor L."/>
            <person name="Grigoriev I.V."/>
            <person name="Henry S.A."/>
            <person name="Pawlowska T.E."/>
        </authorList>
    </citation>
    <scope>NUCLEOTIDE SEQUENCE [LARGE SCALE GENOMIC DNA]</scope>
    <source>
        <strain evidence="12 13">ATCC 11559</strain>
    </source>
</reference>
<evidence type="ECO:0000256" key="1">
    <source>
        <dbReference type="ARBA" id="ARBA00004141"/>
    </source>
</evidence>
<dbReference type="SUPFAM" id="SSF81340">
    <property type="entry name" value="Clc chloride channel"/>
    <property type="match status" value="1"/>
</dbReference>
<dbReference type="GO" id="GO:0005886">
    <property type="term" value="C:plasma membrane"/>
    <property type="evidence" value="ECO:0007669"/>
    <property type="project" value="TreeGrafter"/>
</dbReference>
<dbReference type="InterPro" id="IPR014743">
    <property type="entry name" value="Cl-channel_core"/>
</dbReference>
<feature type="domain" description="CBS" evidence="11">
    <location>
        <begin position="512"/>
        <end position="570"/>
    </location>
</feature>
<dbReference type="GO" id="GO:0006878">
    <property type="term" value="P:intracellular copper ion homeostasis"/>
    <property type="evidence" value="ECO:0007669"/>
    <property type="project" value="TreeGrafter"/>
</dbReference>
<feature type="compositionally biased region" description="Basic and acidic residues" evidence="10">
    <location>
        <begin position="614"/>
        <end position="623"/>
    </location>
</feature>
<keyword evidence="4 9" id="KW-1133">Transmembrane helix</keyword>
<keyword evidence="5 9" id="KW-0406">Ion transport</keyword>
<dbReference type="PRINTS" id="PR00762">
    <property type="entry name" value="CLCHANNEL"/>
</dbReference>
<feature type="transmembrane region" description="Helical" evidence="9">
    <location>
        <begin position="228"/>
        <end position="248"/>
    </location>
</feature>
<comment type="subcellular location">
    <subcellularLocation>
        <location evidence="1 9">Membrane</location>
        <topology evidence="1 9">Multi-pass membrane protein</topology>
    </subcellularLocation>
</comment>
<feature type="transmembrane region" description="Helical" evidence="9">
    <location>
        <begin position="114"/>
        <end position="138"/>
    </location>
</feature>
<evidence type="ECO:0000256" key="5">
    <source>
        <dbReference type="ARBA" id="ARBA00023065"/>
    </source>
</evidence>
<keyword evidence="6 9" id="KW-0472">Membrane</keyword>
<evidence type="ECO:0000256" key="8">
    <source>
        <dbReference type="PROSITE-ProRule" id="PRU00703"/>
    </source>
</evidence>
<evidence type="ECO:0000256" key="6">
    <source>
        <dbReference type="ARBA" id="ARBA00023136"/>
    </source>
</evidence>
<dbReference type="InterPro" id="IPR046342">
    <property type="entry name" value="CBS_dom_sf"/>
</dbReference>
<organism evidence="12 13">
    <name type="scientific">Rhizopus microsporus</name>
    <dbReference type="NCBI Taxonomy" id="58291"/>
    <lineage>
        <taxon>Eukaryota</taxon>
        <taxon>Fungi</taxon>
        <taxon>Fungi incertae sedis</taxon>
        <taxon>Mucoromycota</taxon>
        <taxon>Mucoromycotina</taxon>
        <taxon>Mucoromycetes</taxon>
        <taxon>Mucorales</taxon>
        <taxon>Mucorineae</taxon>
        <taxon>Rhizopodaceae</taxon>
        <taxon>Rhizopus</taxon>
    </lineage>
</organism>
<feature type="transmembrane region" description="Helical" evidence="9">
    <location>
        <begin position="150"/>
        <end position="167"/>
    </location>
</feature>
<evidence type="ECO:0000313" key="12">
    <source>
        <dbReference type="EMBL" id="ORE17409.1"/>
    </source>
</evidence>
<evidence type="ECO:0000256" key="10">
    <source>
        <dbReference type="SAM" id="MobiDB-lite"/>
    </source>
</evidence>
<feature type="transmembrane region" description="Helical" evidence="9">
    <location>
        <begin position="284"/>
        <end position="304"/>
    </location>
</feature>
<evidence type="ECO:0000313" key="13">
    <source>
        <dbReference type="Proteomes" id="UP000242381"/>
    </source>
</evidence>
<dbReference type="GO" id="GO:0005783">
    <property type="term" value="C:endoplasmic reticulum"/>
    <property type="evidence" value="ECO:0007669"/>
    <property type="project" value="TreeGrafter"/>
</dbReference>
<dbReference type="CDD" id="cd03684">
    <property type="entry name" value="ClC_3_like"/>
    <property type="match status" value="1"/>
</dbReference>
<evidence type="ECO:0000256" key="9">
    <source>
        <dbReference type="RuleBase" id="RU361221"/>
    </source>
</evidence>
<feature type="compositionally biased region" description="Polar residues" evidence="10">
    <location>
        <begin position="600"/>
        <end position="610"/>
    </location>
</feature>
<dbReference type="Gene3D" id="1.10.3080.10">
    <property type="entry name" value="Clc chloride channel"/>
    <property type="match status" value="1"/>
</dbReference>
<dbReference type="Gene3D" id="3.90.1280.20">
    <property type="match status" value="1"/>
</dbReference>
<comment type="caution">
    <text evidence="9">Lacks conserved residue(s) required for the propagation of feature annotation.</text>
</comment>
<keyword evidence="3 9" id="KW-0812">Transmembrane</keyword>
<feature type="region of interest" description="Disordered" evidence="10">
    <location>
        <begin position="596"/>
        <end position="623"/>
    </location>
</feature>
<evidence type="ECO:0000256" key="4">
    <source>
        <dbReference type="ARBA" id="ARBA00022989"/>
    </source>
</evidence>
<feature type="transmembrane region" description="Helical" evidence="9">
    <location>
        <begin position="354"/>
        <end position="375"/>
    </location>
</feature>
<dbReference type="Pfam" id="PF00654">
    <property type="entry name" value="Voltage_CLC"/>
    <property type="match status" value="1"/>
</dbReference>
<dbReference type="GO" id="GO:0005769">
    <property type="term" value="C:early endosome"/>
    <property type="evidence" value="ECO:0007669"/>
    <property type="project" value="TreeGrafter"/>
</dbReference>
<evidence type="ECO:0000256" key="3">
    <source>
        <dbReference type="ARBA" id="ARBA00022692"/>
    </source>
</evidence>
<dbReference type="InterPro" id="IPR000644">
    <property type="entry name" value="CBS_dom"/>
</dbReference>